<dbReference type="STRING" id="243090.RB2917"/>
<dbReference type="Proteomes" id="UP000001025">
    <property type="component" value="Chromosome"/>
</dbReference>
<organism evidence="1 2">
    <name type="scientific">Rhodopirellula baltica (strain DSM 10527 / NCIMB 13988 / SH1)</name>
    <dbReference type="NCBI Taxonomy" id="243090"/>
    <lineage>
        <taxon>Bacteria</taxon>
        <taxon>Pseudomonadati</taxon>
        <taxon>Planctomycetota</taxon>
        <taxon>Planctomycetia</taxon>
        <taxon>Pirellulales</taxon>
        <taxon>Pirellulaceae</taxon>
        <taxon>Rhodopirellula</taxon>
    </lineage>
</organism>
<dbReference type="InParanoid" id="Q7UV30"/>
<reference evidence="1 2" key="1">
    <citation type="journal article" date="2003" name="Proc. Natl. Acad. Sci. U.S.A.">
        <title>Complete genome sequence of the marine planctomycete Pirellula sp. strain 1.</title>
        <authorList>
            <person name="Gloeckner F.O."/>
            <person name="Kube M."/>
            <person name="Bauer M."/>
            <person name="Teeling H."/>
            <person name="Lombardot T."/>
            <person name="Ludwig W."/>
            <person name="Gade D."/>
            <person name="Beck A."/>
            <person name="Borzym K."/>
            <person name="Heitmann K."/>
            <person name="Rabus R."/>
            <person name="Schlesner H."/>
            <person name="Amann R."/>
            <person name="Reinhardt R."/>
        </authorList>
    </citation>
    <scope>NUCLEOTIDE SEQUENCE [LARGE SCALE GENOMIC DNA]</scope>
    <source>
        <strain evidence="2">DSM 10527 / NCIMB 13988 / SH1</strain>
    </source>
</reference>
<dbReference type="HOGENOM" id="CLU_2864845_0_0_0"/>
<protein>
    <submittedName>
        <fullName evidence="1">Uncharacterized protein</fullName>
    </submittedName>
</protein>
<proteinExistence type="predicted"/>
<evidence type="ECO:0000313" key="1">
    <source>
        <dbReference type="EMBL" id="CAD72897.1"/>
    </source>
</evidence>
<accession>Q7UV30</accession>
<name>Q7UV30_RHOBA</name>
<dbReference type="EnsemblBacteria" id="CAD72897">
    <property type="protein sequence ID" value="CAD72897"/>
    <property type="gene ID" value="RB2917"/>
</dbReference>
<dbReference type="EMBL" id="BX294137">
    <property type="protein sequence ID" value="CAD72897.1"/>
    <property type="molecule type" value="Genomic_DNA"/>
</dbReference>
<keyword evidence="2" id="KW-1185">Reference proteome</keyword>
<dbReference type="KEGG" id="rba:RB2917"/>
<dbReference type="AlphaFoldDB" id="Q7UV30"/>
<gene>
    <name evidence="1" type="ordered locus">RB2917</name>
</gene>
<evidence type="ECO:0000313" key="2">
    <source>
        <dbReference type="Proteomes" id="UP000001025"/>
    </source>
</evidence>
<sequence>MPTRTMEFQVGRSKTSPLKQLIFARATASNQTESFAVSCVFVKVAPTRQHLLAPRPESRVTRVV</sequence>